<dbReference type="InterPro" id="IPR020846">
    <property type="entry name" value="MFS_dom"/>
</dbReference>
<feature type="domain" description="Major facilitator superfamily (MFS) profile" evidence="6">
    <location>
        <begin position="1"/>
        <end position="94"/>
    </location>
</feature>
<feature type="transmembrane region" description="Helical" evidence="5">
    <location>
        <begin position="49"/>
        <end position="70"/>
    </location>
</feature>
<keyword evidence="8" id="KW-1185">Reference proteome</keyword>
<dbReference type="PROSITE" id="PS50850">
    <property type="entry name" value="MFS"/>
    <property type="match status" value="1"/>
</dbReference>
<dbReference type="InterPro" id="IPR036259">
    <property type="entry name" value="MFS_trans_sf"/>
</dbReference>
<keyword evidence="4 5" id="KW-0472">Membrane</keyword>
<dbReference type="GO" id="GO:0016020">
    <property type="term" value="C:membrane"/>
    <property type="evidence" value="ECO:0007669"/>
    <property type="project" value="UniProtKB-SubCell"/>
</dbReference>
<evidence type="ECO:0000256" key="5">
    <source>
        <dbReference type="SAM" id="Phobius"/>
    </source>
</evidence>
<dbReference type="PROSITE" id="PS00217">
    <property type="entry name" value="SUGAR_TRANSPORT_2"/>
    <property type="match status" value="1"/>
</dbReference>
<evidence type="ECO:0000313" key="8">
    <source>
        <dbReference type="Proteomes" id="UP000050761"/>
    </source>
</evidence>
<reference evidence="7 8" key="1">
    <citation type="submission" date="2018-11" db="EMBL/GenBank/DDBJ databases">
        <authorList>
            <consortium name="Pathogen Informatics"/>
        </authorList>
    </citation>
    <scope>NUCLEOTIDE SEQUENCE [LARGE SCALE GENOMIC DNA]</scope>
</reference>
<evidence type="ECO:0000256" key="1">
    <source>
        <dbReference type="ARBA" id="ARBA00004141"/>
    </source>
</evidence>
<sequence length="94" mass="10432">MLVTSTLFSFSPSMDIYVLSRFLIGVFCGGLTTVGTILVVENLPAKHRFWMCTVITWAPNYILFAMFAYATGHWRILARACNLVTAAAVLLLVL</sequence>
<feature type="transmembrane region" description="Helical" evidence="5">
    <location>
        <begin position="16"/>
        <end position="40"/>
    </location>
</feature>
<dbReference type="EMBL" id="UZAH01041298">
    <property type="protein sequence ID" value="VDP60035.1"/>
    <property type="molecule type" value="Genomic_DNA"/>
</dbReference>
<evidence type="ECO:0000256" key="3">
    <source>
        <dbReference type="ARBA" id="ARBA00022989"/>
    </source>
</evidence>
<dbReference type="AlphaFoldDB" id="A0A183GW50"/>
<dbReference type="GO" id="GO:0022857">
    <property type="term" value="F:transmembrane transporter activity"/>
    <property type="evidence" value="ECO:0007669"/>
    <property type="project" value="InterPro"/>
</dbReference>
<accession>A0A3P8FYP6</accession>
<evidence type="ECO:0000313" key="9">
    <source>
        <dbReference type="WBParaSite" id="HPBE_0002692001-mRNA-1"/>
    </source>
</evidence>
<evidence type="ECO:0000256" key="2">
    <source>
        <dbReference type="ARBA" id="ARBA00022692"/>
    </source>
</evidence>
<proteinExistence type="predicted"/>
<dbReference type="WBParaSite" id="HPBE_0002692001-mRNA-1">
    <property type="protein sequence ID" value="HPBE_0002692001-mRNA-1"/>
    <property type="gene ID" value="HPBE_0002692001"/>
</dbReference>
<feature type="transmembrane region" description="Helical" evidence="5">
    <location>
        <begin position="76"/>
        <end position="93"/>
    </location>
</feature>
<accession>A0A183GW50</accession>
<dbReference type="InterPro" id="IPR005829">
    <property type="entry name" value="Sugar_transporter_CS"/>
</dbReference>
<evidence type="ECO:0000313" key="7">
    <source>
        <dbReference type="EMBL" id="VDP60035.1"/>
    </source>
</evidence>
<comment type="subcellular location">
    <subcellularLocation>
        <location evidence="1">Membrane</location>
        <topology evidence="1">Multi-pass membrane protein</topology>
    </subcellularLocation>
</comment>
<dbReference type="OrthoDB" id="3936150at2759"/>
<dbReference type="Gene3D" id="1.20.1250.20">
    <property type="entry name" value="MFS general substrate transporter like domains"/>
    <property type="match status" value="1"/>
</dbReference>
<reference evidence="9" key="2">
    <citation type="submission" date="2019-09" db="UniProtKB">
        <authorList>
            <consortium name="WormBaseParasite"/>
        </authorList>
    </citation>
    <scope>IDENTIFICATION</scope>
</reference>
<dbReference type="Proteomes" id="UP000050761">
    <property type="component" value="Unassembled WGS sequence"/>
</dbReference>
<keyword evidence="2 5" id="KW-0812">Transmembrane</keyword>
<evidence type="ECO:0000259" key="6">
    <source>
        <dbReference type="PROSITE" id="PS50850"/>
    </source>
</evidence>
<name>A0A183GW50_HELPZ</name>
<dbReference type="SUPFAM" id="SSF103473">
    <property type="entry name" value="MFS general substrate transporter"/>
    <property type="match status" value="1"/>
</dbReference>
<gene>
    <name evidence="7" type="ORF">HPBE_LOCUS26919</name>
</gene>
<evidence type="ECO:0000256" key="4">
    <source>
        <dbReference type="ARBA" id="ARBA00023136"/>
    </source>
</evidence>
<protein>
    <submittedName>
        <fullName evidence="9">MFS domain-containing protein</fullName>
    </submittedName>
</protein>
<organism evidence="8 9">
    <name type="scientific">Heligmosomoides polygyrus</name>
    <name type="common">Parasitic roundworm</name>
    <dbReference type="NCBI Taxonomy" id="6339"/>
    <lineage>
        <taxon>Eukaryota</taxon>
        <taxon>Metazoa</taxon>
        <taxon>Ecdysozoa</taxon>
        <taxon>Nematoda</taxon>
        <taxon>Chromadorea</taxon>
        <taxon>Rhabditida</taxon>
        <taxon>Rhabditina</taxon>
        <taxon>Rhabditomorpha</taxon>
        <taxon>Strongyloidea</taxon>
        <taxon>Heligmosomidae</taxon>
        <taxon>Heligmosomoides</taxon>
    </lineage>
</organism>
<keyword evidence="3 5" id="KW-1133">Transmembrane helix</keyword>